<sequence>MKKLILLAALSASSASFAHSQTDSSHLQFSSDDCKVNFQNDVRITPDELLITKNNDQGKLRITETGTVFINGEQITLSTDQQYAVMSYADELRGKLPQVANIALEGIKIAGVALDEVAAAFELKEFGSLSSLLEEVQVEVSDTFYQQGAFVMGEKTFNDFGNNFEQQFEERIESAVEGAMMESIGSILMAVGSQMMSSGGDMEKFEQRMENMGQQIEEKVEMQARNIELQAHELCDQFAVIAKTEDQLQQQIPALSGYQLFTLKQH</sequence>
<evidence type="ECO:0008006" key="4">
    <source>
        <dbReference type="Google" id="ProtNLM"/>
    </source>
</evidence>
<accession>A0A1S1NEE8</accession>
<dbReference type="AlphaFoldDB" id="A0A1S1NEE8"/>
<dbReference type="OrthoDB" id="6397557at2"/>
<dbReference type="Pfam" id="PF11101">
    <property type="entry name" value="DUF2884"/>
    <property type="match status" value="1"/>
</dbReference>
<protein>
    <recommendedName>
        <fullName evidence="4">DUF2884 domain-containing protein</fullName>
    </recommendedName>
</protein>
<keyword evidence="3" id="KW-1185">Reference proteome</keyword>
<dbReference type="STRING" id="327939.BIW53_00300"/>
<dbReference type="EMBL" id="MNAN01000006">
    <property type="protein sequence ID" value="OHU98004.1"/>
    <property type="molecule type" value="Genomic_DNA"/>
</dbReference>
<evidence type="ECO:0000256" key="1">
    <source>
        <dbReference type="SAM" id="SignalP"/>
    </source>
</evidence>
<name>A0A1S1NEE8_9GAMM</name>
<feature type="signal peptide" evidence="1">
    <location>
        <begin position="1"/>
        <end position="18"/>
    </location>
</feature>
<proteinExistence type="predicted"/>
<evidence type="ECO:0000313" key="3">
    <source>
        <dbReference type="Proteomes" id="UP000180253"/>
    </source>
</evidence>
<feature type="chain" id="PRO_5010280224" description="DUF2884 domain-containing protein" evidence="1">
    <location>
        <begin position="19"/>
        <end position="266"/>
    </location>
</feature>
<reference evidence="2 3" key="1">
    <citation type="submission" date="2016-10" db="EMBL/GenBank/DDBJ databases">
        <title>Pseudoalteromonas amylolytica sp. nov., isolated from the surface seawater.</title>
        <authorList>
            <person name="Wu Y.-H."/>
            <person name="Cheng H."/>
            <person name="Jin X.-B."/>
            <person name="Wang C.-S."/>
            <person name="Xu X.-W."/>
        </authorList>
    </citation>
    <scope>NUCLEOTIDE SEQUENCE [LARGE SCALE GENOMIC DNA]</scope>
    <source>
        <strain evidence="2 3">JCM 12483</strain>
    </source>
</reference>
<dbReference type="InterPro" id="IPR021307">
    <property type="entry name" value="DUF2884"/>
</dbReference>
<dbReference type="RefSeq" id="WP_070989519.1">
    <property type="nucleotide sequence ID" value="NZ_CBCSHD010000016.1"/>
</dbReference>
<gene>
    <name evidence="2" type="ORF">BIW53_00300</name>
</gene>
<organism evidence="2 3">
    <name type="scientific">Pseudoalteromonas byunsanensis</name>
    <dbReference type="NCBI Taxonomy" id="327939"/>
    <lineage>
        <taxon>Bacteria</taxon>
        <taxon>Pseudomonadati</taxon>
        <taxon>Pseudomonadota</taxon>
        <taxon>Gammaproteobacteria</taxon>
        <taxon>Alteromonadales</taxon>
        <taxon>Pseudoalteromonadaceae</taxon>
        <taxon>Pseudoalteromonas</taxon>
    </lineage>
</organism>
<dbReference type="Proteomes" id="UP000180253">
    <property type="component" value="Unassembled WGS sequence"/>
</dbReference>
<evidence type="ECO:0000313" key="2">
    <source>
        <dbReference type="EMBL" id="OHU98004.1"/>
    </source>
</evidence>
<keyword evidence="1" id="KW-0732">Signal</keyword>
<comment type="caution">
    <text evidence="2">The sequence shown here is derived from an EMBL/GenBank/DDBJ whole genome shotgun (WGS) entry which is preliminary data.</text>
</comment>